<dbReference type="PANTHER" id="PTHR22930">
    <property type="match status" value="1"/>
</dbReference>
<dbReference type="GO" id="GO:0016787">
    <property type="term" value="F:hydrolase activity"/>
    <property type="evidence" value="ECO:0007669"/>
    <property type="project" value="UniProtKB-KW"/>
</dbReference>
<evidence type="ECO:0000256" key="2">
    <source>
        <dbReference type="ARBA" id="ARBA00004123"/>
    </source>
</evidence>
<evidence type="ECO:0000313" key="15">
    <source>
        <dbReference type="Proteomes" id="UP000507470"/>
    </source>
</evidence>
<comment type="cofactor">
    <cofactor evidence="1">
        <name>a divalent metal cation</name>
        <dbReference type="ChEBI" id="CHEBI:60240"/>
    </cofactor>
</comment>
<evidence type="ECO:0000256" key="4">
    <source>
        <dbReference type="ARBA" id="ARBA00006958"/>
    </source>
</evidence>
<evidence type="ECO:0000259" key="13">
    <source>
        <dbReference type="Pfam" id="PF13359"/>
    </source>
</evidence>
<evidence type="ECO:0000256" key="7">
    <source>
        <dbReference type="ARBA" id="ARBA00022722"/>
    </source>
</evidence>
<dbReference type="InterPro" id="IPR045249">
    <property type="entry name" value="HARBI1-like"/>
</dbReference>
<dbReference type="GO" id="GO:0005737">
    <property type="term" value="C:cytoplasm"/>
    <property type="evidence" value="ECO:0007669"/>
    <property type="project" value="UniProtKB-SubCell"/>
</dbReference>
<comment type="similarity">
    <text evidence="4">Belongs to the HARBI1 family.</text>
</comment>
<evidence type="ECO:0000256" key="9">
    <source>
        <dbReference type="ARBA" id="ARBA00022801"/>
    </source>
</evidence>
<keyword evidence="8" id="KW-0479">Metal-binding</keyword>
<dbReference type="GO" id="GO:0046872">
    <property type="term" value="F:metal ion binding"/>
    <property type="evidence" value="ECO:0007669"/>
    <property type="project" value="UniProtKB-KW"/>
</dbReference>
<dbReference type="PANTHER" id="PTHR22930:SF85">
    <property type="entry name" value="GH03217P-RELATED"/>
    <property type="match status" value="1"/>
</dbReference>
<comment type="function">
    <text evidence="12">Transposase-derived protein that may have nuclease activity. Does not have transposase activity.</text>
</comment>
<dbReference type="OrthoDB" id="1515171at2759"/>
<dbReference type="EMBL" id="CACVKT020004007">
    <property type="protein sequence ID" value="CAC5387507.1"/>
    <property type="molecule type" value="Genomic_DNA"/>
</dbReference>
<name>A0A6J8BYU3_MYTCO</name>
<evidence type="ECO:0000256" key="3">
    <source>
        <dbReference type="ARBA" id="ARBA00004496"/>
    </source>
</evidence>
<proteinExistence type="inferred from homology"/>
<dbReference type="AlphaFoldDB" id="A0A6J8BYU3"/>
<evidence type="ECO:0000256" key="10">
    <source>
        <dbReference type="ARBA" id="ARBA00023242"/>
    </source>
</evidence>
<sequence>MSWKADGDGEKETSGTTYYSFIVASTKLEQSYRGLKNGLSPLDGNAVRKSATAKPCISIVAGDSKFFRHNIINTKILKNMDTYEITEPAARMSDEDMIKRYRFPRATVLELIDRVSPMIETPTRRSMSISTSTQVLTTLRFLAKGDYQSEVGDIHGISTSSASRIIHRVCSAINSCISNIQFPRDADLTAVKEGFYRIATFPNVIGVIDGTLIPIQGLSGDDEPNFVCRKGYHAINVQAVVDHKLRFTNVVVRWPGSTHDAFILQQSALYRHMDTNLNAGWLLGDSGYPLKVWLITPLANPSNPQEQRFNNSHCKTRNIVERAFGVLKQRFRCLHKTGGALSYRPERSTNIIETCFRLHNLAVEKNIPLNLDQPFLSFIMIILINNKTLQHRHLEIK</sequence>
<dbReference type="PRINTS" id="PR02086">
    <property type="entry name" value="PUTNUCHARBI1"/>
</dbReference>
<dbReference type="InterPro" id="IPR026103">
    <property type="entry name" value="HARBI1_animal"/>
</dbReference>
<evidence type="ECO:0000256" key="12">
    <source>
        <dbReference type="ARBA" id="ARBA00045850"/>
    </source>
</evidence>
<organism evidence="14 15">
    <name type="scientific">Mytilus coruscus</name>
    <name type="common">Sea mussel</name>
    <dbReference type="NCBI Taxonomy" id="42192"/>
    <lineage>
        <taxon>Eukaryota</taxon>
        <taxon>Metazoa</taxon>
        <taxon>Spiralia</taxon>
        <taxon>Lophotrochozoa</taxon>
        <taxon>Mollusca</taxon>
        <taxon>Bivalvia</taxon>
        <taxon>Autobranchia</taxon>
        <taxon>Pteriomorphia</taxon>
        <taxon>Mytilida</taxon>
        <taxon>Mytiloidea</taxon>
        <taxon>Mytilidae</taxon>
        <taxon>Mytilinae</taxon>
        <taxon>Mytilus</taxon>
    </lineage>
</organism>
<evidence type="ECO:0000256" key="5">
    <source>
        <dbReference type="ARBA" id="ARBA00015519"/>
    </source>
</evidence>
<keyword evidence="7" id="KW-0540">Nuclease</keyword>
<keyword evidence="9 14" id="KW-0378">Hydrolase</keyword>
<evidence type="ECO:0000256" key="11">
    <source>
        <dbReference type="ARBA" id="ARBA00030126"/>
    </source>
</evidence>
<protein>
    <recommendedName>
        <fullName evidence="5">Putative nuclease HARBI1</fullName>
    </recommendedName>
    <alternativeName>
        <fullName evidence="11">Harbinger transposase-derived nuclease</fullName>
    </alternativeName>
</protein>
<accession>A0A6J8BYU3</accession>
<gene>
    <name evidence="14" type="ORF">MCOR_22825</name>
</gene>
<keyword evidence="10" id="KW-0539">Nucleus</keyword>
<dbReference type="GO" id="GO:0005634">
    <property type="term" value="C:nucleus"/>
    <property type="evidence" value="ECO:0007669"/>
    <property type="project" value="UniProtKB-SubCell"/>
</dbReference>
<keyword evidence="6" id="KW-0963">Cytoplasm</keyword>
<dbReference type="InterPro" id="IPR027806">
    <property type="entry name" value="HARBI1_dom"/>
</dbReference>
<evidence type="ECO:0000256" key="8">
    <source>
        <dbReference type="ARBA" id="ARBA00022723"/>
    </source>
</evidence>
<evidence type="ECO:0000313" key="14">
    <source>
        <dbReference type="EMBL" id="CAC5387507.1"/>
    </source>
</evidence>
<comment type="subcellular location">
    <subcellularLocation>
        <location evidence="3">Cytoplasm</location>
    </subcellularLocation>
    <subcellularLocation>
        <location evidence="2">Nucleus</location>
    </subcellularLocation>
</comment>
<dbReference type="GO" id="GO:0004518">
    <property type="term" value="F:nuclease activity"/>
    <property type="evidence" value="ECO:0007669"/>
    <property type="project" value="UniProtKB-KW"/>
</dbReference>
<dbReference type="Pfam" id="PF13359">
    <property type="entry name" value="DDE_Tnp_4"/>
    <property type="match status" value="1"/>
</dbReference>
<evidence type="ECO:0000256" key="1">
    <source>
        <dbReference type="ARBA" id="ARBA00001968"/>
    </source>
</evidence>
<feature type="domain" description="DDE Tnp4" evidence="13">
    <location>
        <begin position="208"/>
        <end position="360"/>
    </location>
</feature>
<dbReference type="Proteomes" id="UP000507470">
    <property type="component" value="Unassembled WGS sequence"/>
</dbReference>
<reference evidence="14 15" key="1">
    <citation type="submission" date="2020-06" db="EMBL/GenBank/DDBJ databases">
        <authorList>
            <person name="Li R."/>
            <person name="Bekaert M."/>
        </authorList>
    </citation>
    <scope>NUCLEOTIDE SEQUENCE [LARGE SCALE GENOMIC DNA]</scope>
    <source>
        <strain evidence="15">wild</strain>
    </source>
</reference>
<keyword evidence="15" id="KW-1185">Reference proteome</keyword>
<evidence type="ECO:0000256" key="6">
    <source>
        <dbReference type="ARBA" id="ARBA00022490"/>
    </source>
</evidence>